<keyword evidence="3" id="KW-1185">Reference proteome</keyword>
<dbReference type="EMBL" id="KN422759">
    <property type="protein sequence ID" value="KHG22756.1"/>
    <property type="molecule type" value="Genomic_DNA"/>
</dbReference>
<dbReference type="EMBL" id="JRRC01415051">
    <property type="protein sequence ID" value="KHG04606.1"/>
    <property type="molecule type" value="Genomic_DNA"/>
</dbReference>
<gene>
    <name evidence="2" type="ORF">F383_28883</name>
    <name evidence="1" type="ORF">F383_29447</name>
</gene>
<accession>A0A0B0N0A4</accession>
<name>A0A0B0N0A4_GOSAR</name>
<evidence type="ECO:0000313" key="3">
    <source>
        <dbReference type="Proteomes" id="UP000032142"/>
    </source>
</evidence>
<protein>
    <submittedName>
        <fullName evidence="1">Uncharacterized protein</fullName>
    </submittedName>
</protein>
<reference evidence="1" key="1">
    <citation type="submission" date="2014-09" db="EMBL/GenBank/DDBJ databases">
        <title>G. arboreum L. cv. AKA8401 A2 genome assembly version 1.0.</title>
        <authorList>
            <person name="Mudge J."/>
            <person name="Ramaraj T."/>
            <person name="Lindquist I.E."/>
            <person name="Bharti A.K."/>
            <person name="Sundararajan A."/>
            <person name="Cameron C.T."/>
            <person name="Woodward J.E."/>
            <person name="May G.D."/>
            <person name="Brubaker C."/>
            <person name="Broadhvest J."/>
            <person name="Wilkins T.A."/>
        </authorList>
    </citation>
    <scope>NUCLEOTIDE SEQUENCE</scope>
</reference>
<sequence>MVYFRLHG</sequence>
<dbReference type="Proteomes" id="UP000032142">
    <property type="component" value="Unassembled WGS sequence"/>
</dbReference>
<organism evidence="1 3">
    <name type="scientific">Gossypium arboreum</name>
    <name type="common">Tree cotton</name>
    <name type="synonym">Gossypium nanking</name>
    <dbReference type="NCBI Taxonomy" id="29729"/>
    <lineage>
        <taxon>Eukaryota</taxon>
        <taxon>Viridiplantae</taxon>
        <taxon>Streptophyta</taxon>
        <taxon>Embryophyta</taxon>
        <taxon>Tracheophyta</taxon>
        <taxon>Spermatophyta</taxon>
        <taxon>Magnoliopsida</taxon>
        <taxon>eudicotyledons</taxon>
        <taxon>Gunneridae</taxon>
        <taxon>Pentapetalae</taxon>
        <taxon>rosids</taxon>
        <taxon>malvids</taxon>
        <taxon>Malvales</taxon>
        <taxon>Malvaceae</taxon>
        <taxon>Malvoideae</taxon>
        <taxon>Gossypium</taxon>
    </lineage>
</organism>
<proteinExistence type="predicted"/>
<reference evidence="3" key="2">
    <citation type="submission" date="2014-09" db="EMBL/GenBank/DDBJ databases">
        <authorList>
            <person name="Mudge J."/>
            <person name="Ramaraj T."/>
            <person name="Lindquist I.E."/>
            <person name="Bharti A.K."/>
            <person name="Sundararajan A."/>
            <person name="Cameron C.T."/>
            <person name="Woodward J.E."/>
            <person name="May G.D."/>
            <person name="Brubaker C."/>
            <person name="Broadhvest J."/>
            <person name="Wilkins T.A."/>
        </authorList>
    </citation>
    <scope>NUCLEOTIDE SEQUENCE</scope>
    <source>
        <strain evidence="3">cv. AKA8401</strain>
    </source>
</reference>
<evidence type="ECO:0000313" key="2">
    <source>
        <dbReference type="EMBL" id="KHG22756.1"/>
    </source>
</evidence>
<evidence type="ECO:0000313" key="1">
    <source>
        <dbReference type="EMBL" id="KHG04606.1"/>
    </source>
</evidence>